<dbReference type="AlphaFoldDB" id="A0A919G0N1"/>
<dbReference type="Proteomes" id="UP000617734">
    <property type="component" value="Unassembled WGS sequence"/>
</dbReference>
<keyword evidence="1" id="KW-0812">Transmembrane</keyword>
<feature type="transmembrane region" description="Helical" evidence="1">
    <location>
        <begin position="7"/>
        <end position="28"/>
    </location>
</feature>
<gene>
    <name evidence="2" type="ORF">GCM10018781_44040</name>
</gene>
<dbReference type="RefSeq" id="WP_190212598.1">
    <property type="nucleotide sequence ID" value="NZ_BNBO01000025.1"/>
</dbReference>
<keyword evidence="1" id="KW-1133">Transmembrane helix</keyword>
<organism evidence="2 3">
    <name type="scientific">Kitasatospora indigofera</name>
    <dbReference type="NCBI Taxonomy" id="67307"/>
    <lineage>
        <taxon>Bacteria</taxon>
        <taxon>Bacillati</taxon>
        <taxon>Actinomycetota</taxon>
        <taxon>Actinomycetes</taxon>
        <taxon>Kitasatosporales</taxon>
        <taxon>Streptomycetaceae</taxon>
        <taxon>Kitasatospora</taxon>
    </lineage>
</organism>
<evidence type="ECO:0000313" key="3">
    <source>
        <dbReference type="Proteomes" id="UP000617734"/>
    </source>
</evidence>
<protein>
    <recommendedName>
        <fullName evidence="4">Small membrane hydrophobic protein</fullName>
    </recommendedName>
</protein>
<reference evidence="2" key="2">
    <citation type="submission" date="2020-09" db="EMBL/GenBank/DDBJ databases">
        <authorList>
            <person name="Sun Q."/>
            <person name="Ohkuma M."/>
        </authorList>
    </citation>
    <scope>NUCLEOTIDE SEQUENCE</scope>
    <source>
        <strain evidence="2">JCM 4646</strain>
    </source>
</reference>
<dbReference type="EMBL" id="BNBO01000025">
    <property type="protein sequence ID" value="GHH75349.1"/>
    <property type="molecule type" value="Genomic_DNA"/>
</dbReference>
<proteinExistence type="predicted"/>
<evidence type="ECO:0000256" key="1">
    <source>
        <dbReference type="SAM" id="Phobius"/>
    </source>
</evidence>
<dbReference type="InterPro" id="IPR025363">
    <property type="entry name" value="DUF4267"/>
</dbReference>
<reference evidence="2" key="1">
    <citation type="journal article" date="2014" name="Int. J. Syst. Evol. Microbiol.">
        <title>Complete genome sequence of Corynebacterium casei LMG S-19264T (=DSM 44701T), isolated from a smear-ripened cheese.</title>
        <authorList>
            <consortium name="US DOE Joint Genome Institute (JGI-PGF)"/>
            <person name="Walter F."/>
            <person name="Albersmeier A."/>
            <person name="Kalinowski J."/>
            <person name="Ruckert C."/>
        </authorList>
    </citation>
    <scope>NUCLEOTIDE SEQUENCE</scope>
    <source>
        <strain evidence="2">JCM 4646</strain>
    </source>
</reference>
<dbReference type="Pfam" id="PF14087">
    <property type="entry name" value="DUF4267"/>
    <property type="match status" value="1"/>
</dbReference>
<dbReference type="GeneID" id="95354796"/>
<keyword evidence="1" id="KW-0472">Membrane</keyword>
<sequence length="148" mass="15089">MSVKRALATGITVLTGLGISYVGLSYLLDPAATAPAFGLPDWPRGGDATGFLNVKGVRDLVSGLAVLTLLATRQRRALGWLMLVESLTPLGDMLVVLNHHGSAATAFGVHGLTAGAVAAAGVLLLGEPLRRPEPARAGTDRPTAAVTA</sequence>
<evidence type="ECO:0008006" key="4">
    <source>
        <dbReference type="Google" id="ProtNLM"/>
    </source>
</evidence>
<keyword evidence="3" id="KW-1185">Reference proteome</keyword>
<name>A0A919G0N1_9ACTN</name>
<feature type="transmembrane region" description="Helical" evidence="1">
    <location>
        <begin position="103"/>
        <end position="126"/>
    </location>
</feature>
<accession>A0A919G0N1</accession>
<comment type="caution">
    <text evidence="2">The sequence shown here is derived from an EMBL/GenBank/DDBJ whole genome shotgun (WGS) entry which is preliminary data.</text>
</comment>
<evidence type="ECO:0000313" key="2">
    <source>
        <dbReference type="EMBL" id="GHH75349.1"/>
    </source>
</evidence>